<dbReference type="EMBL" id="JYDW01000052">
    <property type="protein sequence ID" value="KRZ58805.1"/>
    <property type="molecule type" value="Genomic_DNA"/>
</dbReference>
<proteinExistence type="predicted"/>
<gene>
    <name evidence="1" type="ORF">T02_38</name>
</gene>
<protein>
    <submittedName>
        <fullName evidence="1">Uncharacterized protein</fullName>
    </submittedName>
</protein>
<comment type="caution">
    <text evidence="1">The sequence shown here is derived from an EMBL/GenBank/DDBJ whole genome shotgun (WGS) entry which is preliminary data.</text>
</comment>
<evidence type="ECO:0000313" key="1">
    <source>
        <dbReference type="EMBL" id="KRZ58805.1"/>
    </source>
</evidence>
<evidence type="ECO:0000313" key="2">
    <source>
        <dbReference type="Proteomes" id="UP000054721"/>
    </source>
</evidence>
<name>A0A0V1LH16_9BILA</name>
<accession>A0A0V1LH16</accession>
<keyword evidence="2" id="KW-1185">Reference proteome</keyword>
<dbReference type="Proteomes" id="UP000054721">
    <property type="component" value="Unassembled WGS sequence"/>
</dbReference>
<organism evidence="1 2">
    <name type="scientific">Trichinella nativa</name>
    <dbReference type="NCBI Taxonomy" id="6335"/>
    <lineage>
        <taxon>Eukaryota</taxon>
        <taxon>Metazoa</taxon>
        <taxon>Ecdysozoa</taxon>
        <taxon>Nematoda</taxon>
        <taxon>Enoplea</taxon>
        <taxon>Dorylaimia</taxon>
        <taxon>Trichinellida</taxon>
        <taxon>Trichinellidae</taxon>
        <taxon>Trichinella</taxon>
    </lineage>
</organism>
<dbReference type="AlphaFoldDB" id="A0A0V1LH16"/>
<reference evidence="1 2" key="1">
    <citation type="submission" date="2015-05" db="EMBL/GenBank/DDBJ databases">
        <title>Evolution of Trichinella species and genotypes.</title>
        <authorList>
            <person name="Korhonen P.K."/>
            <person name="Edoardo P."/>
            <person name="Giuseppe L.R."/>
            <person name="Gasser R.B."/>
        </authorList>
    </citation>
    <scope>NUCLEOTIDE SEQUENCE [LARGE SCALE GENOMIC DNA]</scope>
    <source>
        <strain evidence="1">ISS10</strain>
    </source>
</reference>
<sequence>MPFTRNASNSNFLNPPGSVNLVDFVLNSLCCKYLLWLTMSLKGPEMPAATLFSKSFCSFISKSVDGIFSTEWYFIFILRSIDELELYYLESCTTSKISELYRISTVT</sequence>